<evidence type="ECO:0000256" key="1">
    <source>
        <dbReference type="ARBA" id="ARBA00023015"/>
    </source>
</evidence>
<organism evidence="5 6">
    <name type="scientific">Gordonia bronchialis (strain ATCC 25592 / DSM 43247 / BCRC 13721 / JCM 3198 / KCTC 3076 / NBRC 16047 / NCTC 10667)</name>
    <name type="common">Rhodococcus bronchialis</name>
    <dbReference type="NCBI Taxonomy" id="526226"/>
    <lineage>
        <taxon>Bacteria</taxon>
        <taxon>Bacillati</taxon>
        <taxon>Actinomycetota</taxon>
        <taxon>Actinomycetes</taxon>
        <taxon>Mycobacteriales</taxon>
        <taxon>Gordoniaceae</taxon>
        <taxon>Gordonia</taxon>
    </lineage>
</organism>
<evidence type="ECO:0000259" key="4">
    <source>
        <dbReference type="PROSITE" id="PS51118"/>
    </source>
</evidence>
<dbReference type="InterPro" id="IPR036388">
    <property type="entry name" value="WH-like_DNA-bd_sf"/>
</dbReference>
<dbReference type="EMBL" id="CP001802">
    <property type="protein sequence ID" value="ACY19618.1"/>
    <property type="molecule type" value="Genomic_DNA"/>
</dbReference>
<dbReference type="PANTHER" id="PTHR33204:SF18">
    <property type="entry name" value="TRANSCRIPTIONAL REGULATORY PROTEIN"/>
    <property type="match status" value="1"/>
</dbReference>
<dbReference type="HOGENOM" id="CLU_111585_0_0_11"/>
<dbReference type="AlphaFoldDB" id="D0LC94"/>
<accession>D0LC94</accession>
<dbReference type="GO" id="GO:0003677">
    <property type="term" value="F:DNA binding"/>
    <property type="evidence" value="ECO:0007669"/>
    <property type="project" value="UniProtKB-KW"/>
</dbReference>
<evidence type="ECO:0000256" key="3">
    <source>
        <dbReference type="ARBA" id="ARBA00023163"/>
    </source>
</evidence>
<keyword evidence="1" id="KW-0805">Transcription regulation</keyword>
<evidence type="ECO:0000256" key="2">
    <source>
        <dbReference type="ARBA" id="ARBA00023125"/>
    </source>
</evidence>
<dbReference type="RefSeq" id="WP_012832209.1">
    <property type="nucleotide sequence ID" value="NC_013441.1"/>
</dbReference>
<gene>
    <name evidence="5" type="ordered locus">Gbro_0274</name>
</gene>
<proteinExistence type="predicted"/>
<evidence type="ECO:0000313" key="5">
    <source>
        <dbReference type="EMBL" id="ACY19618.1"/>
    </source>
</evidence>
<keyword evidence="6" id="KW-1185">Reference proteome</keyword>
<dbReference type="PANTHER" id="PTHR33204">
    <property type="entry name" value="TRANSCRIPTIONAL REGULATOR, MARR FAMILY"/>
    <property type="match status" value="1"/>
</dbReference>
<keyword evidence="3" id="KW-0804">Transcription</keyword>
<reference evidence="6" key="1">
    <citation type="submission" date="2009-10" db="EMBL/GenBank/DDBJ databases">
        <title>The complete chromosome of Gordonia bronchialis DSM 43247.</title>
        <authorList>
            <consortium name="US DOE Joint Genome Institute (JGI-PGF)"/>
            <person name="Lucas S."/>
            <person name="Copeland A."/>
            <person name="Lapidus A."/>
            <person name="Glavina del Rio T."/>
            <person name="Dalin E."/>
            <person name="Tice H."/>
            <person name="Bruce D."/>
            <person name="Goodwin L."/>
            <person name="Pitluck S."/>
            <person name="Kyrpides N."/>
            <person name="Mavromatis K."/>
            <person name="Ivanova N."/>
            <person name="Ovchinnikova G."/>
            <person name="Saunders E."/>
            <person name="Brettin T."/>
            <person name="Detter J.C."/>
            <person name="Han C."/>
            <person name="Larimer F."/>
            <person name="Land M."/>
            <person name="Hauser L."/>
            <person name="Markowitz V."/>
            <person name="Cheng J.-F."/>
            <person name="Hugenholtz P."/>
            <person name="Woyke T."/>
            <person name="Wu D."/>
            <person name="Jando M."/>
            <person name="Schneider S."/>
            <person name="Goeker M."/>
            <person name="Klenk H.-P."/>
            <person name="Eisen J.A."/>
        </authorList>
    </citation>
    <scope>NUCLEOTIDE SEQUENCE [LARGE SCALE GENOMIC DNA]</scope>
    <source>
        <strain evidence="6">ATCC 25592 / DSM 43247 / BCRC 13721 / JCM 3198 / KCTC 3076 / NBRC 16047 / NCTC 10667</strain>
    </source>
</reference>
<name>D0LC94_GORB4</name>
<dbReference type="SUPFAM" id="SSF46785">
    <property type="entry name" value="Winged helix' DNA-binding domain"/>
    <property type="match status" value="1"/>
</dbReference>
<dbReference type="Proteomes" id="UP000001219">
    <property type="component" value="Chromosome"/>
</dbReference>
<evidence type="ECO:0000313" key="6">
    <source>
        <dbReference type="Proteomes" id="UP000001219"/>
    </source>
</evidence>
<dbReference type="KEGG" id="gbr:Gbro_0274"/>
<dbReference type="Gene3D" id="1.10.10.10">
    <property type="entry name" value="Winged helix-like DNA-binding domain superfamily/Winged helix DNA-binding domain"/>
    <property type="match status" value="1"/>
</dbReference>
<keyword evidence="2" id="KW-0238">DNA-binding</keyword>
<dbReference type="PROSITE" id="PS51118">
    <property type="entry name" value="HTH_HXLR"/>
    <property type="match status" value="1"/>
</dbReference>
<dbReference type="eggNOG" id="COG1733">
    <property type="taxonomic scope" value="Bacteria"/>
</dbReference>
<dbReference type="InterPro" id="IPR002577">
    <property type="entry name" value="HTH_HxlR"/>
</dbReference>
<dbReference type="Pfam" id="PF01638">
    <property type="entry name" value="HxlR"/>
    <property type="match status" value="1"/>
</dbReference>
<reference evidence="5 6" key="2">
    <citation type="journal article" date="2010" name="Stand. Genomic Sci.">
        <title>Complete genome sequence of Gordonia bronchialis type strain (3410).</title>
        <authorList>
            <person name="Ivanova N."/>
            <person name="Sikorski J."/>
            <person name="Jando M."/>
            <person name="Lapidus A."/>
            <person name="Nolan M."/>
            <person name="Lucas S."/>
            <person name="Del Rio T.G."/>
            <person name="Tice H."/>
            <person name="Copeland A."/>
            <person name="Cheng J.F."/>
            <person name="Chen F."/>
            <person name="Bruce D."/>
            <person name="Goodwin L."/>
            <person name="Pitluck S."/>
            <person name="Mavromatis K."/>
            <person name="Ovchinnikova G."/>
            <person name="Pati A."/>
            <person name="Chen A."/>
            <person name="Palaniappan K."/>
            <person name="Land M."/>
            <person name="Hauser L."/>
            <person name="Chang Y.J."/>
            <person name="Jeffries C.D."/>
            <person name="Chain P."/>
            <person name="Saunders E."/>
            <person name="Han C."/>
            <person name="Detter J.C."/>
            <person name="Brettin T."/>
            <person name="Rohde M."/>
            <person name="Goker M."/>
            <person name="Bristow J."/>
            <person name="Eisen J.A."/>
            <person name="Markowitz V."/>
            <person name="Hugenholtz P."/>
            <person name="Klenk H.P."/>
            <person name="Kyrpides N.C."/>
        </authorList>
    </citation>
    <scope>NUCLEOTIDE SEQUENCE [LARGE SCALE GENOMIC DNA]</scope>
    <source>
        <strain evidence="6">ATCC 25592 / DSM 43247 / BCRC 13721 / JCM 3198 / KCTC 3076 / NBRC 16047 / NCTC 10667</strain>
    </source>
</reference>
<dbReference type="InterPro" id="IPR036390">
    <property type="entry name" value="WH_DNA-bd_sf"/>
</dbReference>
<feature type="domain" description="HTH hxlR-type" evidence="4">
    <location>
        <begin position="11"/>
        <end position="108"/>
    </location>
</feature>
<sequence length="157" mass="17561">MRRASFSDMNCSVAQSLEIVGEWWTLLIIRDAFIGVTRFDAFSERLGIARNVLTQRLETLVEHGVFTKEPYQDKPVRYDYRLTEKGRDLWLVLTALRQWGDKWAAPGGAPVVATHRDCGQVTTLQPVCSECGEPVTRASLALHRGPGARDHGPLPAD</sequence>
<dbReference type="STRING" id="526226.Gbro_0274"/>
<protein>
    <submittedName>
        <fullName evidence="5">Helix-turn-helix HxlR type</fullName>
    </submittedName>
</protein>
<dbReference type="OrthoDB" id="5183359at2"/>